<evidence type="ECO:0000256" key="2">
    <source>
        <dbReference type="ARBA" id="ARBA00034617"/>
    </source>
</evidence>
<dbReference type="GO" id="GO:0016740">
    <property type="term" value="F:transferase activity"/>
    <property type="evidence" value="ECO:0007669"/>
    <property type="project" value="UniProtKB-KW"/>
</dbReference>
<dbReference type="PANTHER" id="PTHR42957:SF1">
    <property type="entry name" value="HELICASE MJ1565-RELATED"/>
    <property type="match status" value="1"/>
</dbReference>
<dbReference type="Proteomes" id="UP000304382">
    <property type="component" value="Unassembled WGS sequence"/>
</dbReference>
<dbReference type="GO" id="GO:0043138">
    <property type="term" value="F:3'-5' DNA helicase activity"/>
    <property type="evidence" value="ECO:0007669"/>
    <property type="project" value="UniProtKB-EC"/>
</dbReference>
<feature type="domain" description="Helicase HerA central" evidence="6">
    <location>
        <begin position="16"/>
        <end position="111"/>
    </location>
</feature>
<reference evidence="7 8" key="1">
    <citation type="submission" date="2019-02" db="EMBL/GenBank/DDBJ databases">
        <title>Haloarcula mannanilyticum sp. nov., a mannan degrading haloarchaeon isolated from commercial salt.</title>
        <authorList>
            <person name="Enomoto S."/>
            <person name="Shimane Y."/>
            <person name="Kamekura M."/>
            <person name="Ito T."/>
            <person name="Moriya O."/>
            <person name="Ihara K."/>
            <person name="Takahashi-Ando N."/>
            <person name="Fukushima Y."/>
            <person name="Yoshida Y."/>
            <person name="Usama R."/>
            <person name="Takai K."/>
            <person name="Minegishi H."/>
        </authorList>
    </citation>
    <scope>NUCLEOTIDE SEQUENCE [LARGE SCALE GENOMIC DNA]</scope>
    <source>
        <strain evidence="7 8">MD130-1</strain>
    </source>
</reference>
<dbReference type="AlphaFoldDB" id="A0A4C2EHU9"/>
<organism evidence="7 8">
    <name type="scientific">Haloarcula mannanilytica</name>
    <dbReference type="NCBI Taxonomy" id="2509225"/>
    <lineage>
        <taxon>Archaea</taxon>
        <taxon>Methanobacteriati</taxon>
        <taxon>Methanobacteriota</taxon>
        <taxon>Stenosarchaea group</taxon>
        <taxon>Halobacteria</taxon>
        <taxon>Halobacteriales</taxon>
        <taxon>Haloarculaceae</taxon>
        <taxon>Haloarcula</taxon>
    </lineage>
</organism>
<proteinExistence type="inferred from homology"/>
<dbReference type="InterPro" id="IPR027417">
    <property type="entry name" value="P-loop_NTPase"/>
</dbReference>
<evidence type="ECO:0000256" key="5">
    <source>
        <dbReference type="SAM" id="MobiDB-lite"/>
    </source>
</evidence>
<dbReference type="SUPFAM" id="SSF52540">
    <property type="entry name" value="P-loop containing nucleoside triphosphate hydrolases"/>
    <property type="match status" value="1"/>
</dbReference>
<gene>
    <name evidence="7" type="ORF">Harman_20130</name>
</gene>
<keyword evidence="7" id="KW-0808">Transferase</keyword>
<comment type="caution">
    <text evidence="7">The sequence shown here is derived from an EMBL/GenBank/DDBJ whole genome shotgun (WGS) entry which is preliminary data.</text>
</comment>
<evidence type="ECO:0000256" key="3">
    <source>
        <dbReference type="ARBA" id="ARBA00048954"/>
    </source>
</evidence>
<comment type="catalytic activity">
    <reaction evidence="3">
        <text>ATP + H2O = ADP + phosphate + H(+)</text>
        <dbReference type="Rhea" id="RHEA:13065"/>
        <dbReference type="ChEBI" id="CHEBI:15377"/>
        <dbReference type="ChEBI" id="CHEBI:15378"/>
        <dbReference type="ChEBI" id="CHEBI:30616"/>
        <dbReference type="ChEBI" id="CHEBI:43474"/>
        <dbReference type="ChEBI" id="CHEBI:456216"/>
        <dbReference type="EC" id="5.6.2.3"/>
    </reaction>
</comment>
<dbReference type="EMBL" id="BIXZ01000002">
    <property type="protein sequence ID" value="GCF14078.1"/>
    <property type="molecule type" value="Genomic_DNA"/>
</dbReference>
<evidence type="ECO:0000256" key="4">
    <source>
        <dbReference type="ARBA" id="ARBA00048988"/>
    </source>
</evidence>
<dbReference type="PANTHER" id="PTHR42957">
    <property type="entry name" value="HELICASE MJ1565-RELATED"/>
    <property type="match status" value="1"/>
</dbReference>
<evidence type="ECO:0000256" key="1">
    <source>
        <dbReference type="ARBA" id="ARBA00007816"/>
    </source>
</evidence>
<dbReference type="OrthoDB" id="107033at2157"/>
<protein>
    <submittedName>
        <fullName evidence="7">Nucleotidyltransferase</fullName>
    </submittedName>
</protein>
<dbReference type="Gene3D" id="3.40.50.300">
    <property type="entry name" value="P-loop containing nucleotide triphosphate hydrolases"/>
    <property type="match status" value="2"/>
</dbReference>
<feature type="compositionally biased region" description="Polar residues" evidence="5">
    <location>
        <begin position="351"/>
        <end position="361"/>
    </location>
</feature>
<dbReference type="RefSeq" id="WP_137683657.1">
    <property type="nucleotide sequence ID" value="NZ_BIXZ01000002.1"/>
</dbReference>
<evidence type="ECO:0000313" key="8">
    <source>
        <dbReference type="Proteomes" id="UP000304382"/>
    </source>
</evidence>
<dbReference type="Pfam" id="PF01935">
    <property type="entry name" value="DUF87"/>
    <property type="match status" value="1"/>
</dbReference>
<name>A0A4C2EHU9_9EURY</name>
<comment type="similarity">
    <text evidence="1">Belongs to the HerA family.</text>
</comment>
<keyword evidence="8" id="KW-1185">Reference proteome</keyword>
<evidence type="ECO:0000313" key="7">
    <source>
        <dbReference type="EMBL" id="GCF14078.1"/>
    </source>
</evidence>
<feature type="region of interest" description="Disordered" evidence="5">
    <location>
        <begin position="319"/>
        <end position="361"/>
    </location>
</feature>
<comment type="catalytic activity">
    <reaction evidence="4">
        <text>ATP + H2O = ADP + phosphate + H(+)</text>
        <dbReference type="Rhea" id="RHEA:13065"/>
        <dbReference type="ChEBI" id="CHEBI:15377"/>
        <dbReference type="ChEBI" id="CHEBI:15378"/>
        <dbReference type="ChEBI" id="CHEBI:30616"/>
        <dbReference type="ChEBI" id="CHEBI:43474"/>
        <dbReference type="ChEBI" id="CHEBI:456216"/>
        <dbReference type="EC" id="5.6.2.4"/>
    </reaction>
</comment>
<accession>A0A4C2EHU9</accession>
<dbReference type="GO" id="GO:0043139">
    <property type="term" value="F:5'-3' DNA helicase activity"/>
    <property type="evidence" value="ECO:0007669"/>
    <property type="project" value="UniProtKB-EC"/>
</dbReference>
<dbReference type="InterPro" id="IPR008571">
    <property type="entry name" value="HerA-like"/>
</dbReference>
<comment type="catalytic activity">
    <reaction evidence="2">
        <text>Couples ATP hydrolysis with the unwinding of duplex DNA by translocating in the 3'-5' direction.</text>
        <dbReference type="EC" id="5.6.2.4"/>
    </reaction>
</comment>
<sequence length="361" mass="37600">MVVIGREEPTGETARLGHYRARDGSRGAVIDLDVDRPHVGLIVGKRGSGKTYTLGVLVEGLLSAEGVAPVVVDPMGAFTPLDTADVSATVVDPSVRADALDPRQWCTVLGLDPEQGAGALVWRAASECPTLDGMRSWMADSDAAASSVRAAANHLSLAASWDIFDPAGIEAGTLCNGGLTVLDMSELASRPAGAVLAAVATALYDARVAEQTTRLPWLLVDEAHAFTDGVAQRPLRRLVTRGRQPGVSCVLATQRPSAVPATTVSQTDLLVAHRLTSTADIDALQAAQPTYLDGDFAARLPEATGDALVVDDGTESVHHVTVRERQTPHGGETPRASDLVADSNHEARSGALQSGDATGTK</sequence>
<evidence type="ECO:0000259" key="6">
    <source>
        <dbReference type="Pfam" id="PF01935"/>
    </source>
</evidence>
<dbReference type="InterPro" id="IPR002789">
    <property type="entry name" value="HerA_central"/>
</dbReference>